<keyword evidence="9" id="KW-1185">Reference proteome</keyword>
<evidence type="ECO:0000313" key="9">
    <source>
        <dbReference type="Proteomes" id="UP000237438"/>
    </source>
</evidence>
<dbReference type="OrthoDB" id="2096344at2759"/>
<accession>A0A2S4Q2G5</accession>
<dbReference type="PROSITE" id="PS50082">
    <property type="entry name" value="WD_REPEATS_2"/>
    <property type="match status" value="3"/>
</dbReference>
<dbReference type="PROSITE" id="PS00678">
    <property type="entry name" value="WD_REPEATS_1"/>
    <property type="match status" value="1"/>
</dbReference>
<dbReference type="AlphaFoldDB" id="A0A2S4Q2G5"/>
<name>A0A2S4Q2G5_9PEZI</name>
<evidence type="ECO:0008006" key="10">
    <source>
        <dbReference type="Google" id="ProtNLM"/>
    </source>
</evidence>
<keyword evidence="2 6" id="KW-0853">WD repeat</keyword>
<dbReference type="Pfam" id="PF00400">
    <property type="entry name" value="WD40"/>
    <property type="match status" value="2"/>
</dbReference>
<comment type="pathway">
    <text evidence="1">Protein modification; protein ubiquitination.</text>
</comment>
<dbReference type="GO" id="GO:0043161">
    <property type="term" value="P:proteasome-mediated ubiquitin-dependent protein catabolic process"/>
    <property type="evidence" value="ECO:0007669"/>
    <property type="project" value="TreeGrafter"/>
</dbReference>
<dbReference type="GO" id="GO:0005634">
    <property type="term" value="C:nucleus"/>
    <property type="evidence" value="ECO:0007669"/>
    <property type="project" value="TreeGrafter"/>
</dbReference>
<gene>
    <name evidence="8" type="ORF">EPUL_000035</name>
</gene>
<evidence type="ECO:0000313" key="8">
    <source>
        <dbReference type="EMBL" id="POS88440.1"/>
    </source>
</evidence>
<evidence type="ECO:0000256" key="4">
    <source>
        <dbReference type="ARBA" id="ARBA00022786"/>
    </source>
</evidence>
<dbReference type="InterPro" id="IPR019775">
    <property type="entry name" value="WD40_repeat_CS"/>
</dbReference>
<comment type="similarity">
    <text evidence="5">Belongs to the WD repeat cdt2 family.</text>
</comment>
<comment type="caution">
    <text evidence="8">The sequence shown here is derived from an EMBL/GenBank/DDBJ whole genome shotgun (WGS) entry which is preliminary data.</text>
</comment>
<dbReference type="InterPro" id="IPR015943">
    <property type="entry name" value="WD40/YVTN_repeat-like_dom_sf"/>
</dbReference>
<dbReference type="PROSITE" id="PS50294">
    <property type="entry name" value="WD_REPEATS_REGION"/>
    <property type="match status" value="1"/>
</dbReference>
<dbReference type="Proteomes" id="UP000237438">
    <property type="component" value="Unassembled WGS sequence"/>
</dbReference>
<feature type="repeat" description="WD" evidence="6">
    <location>
        <begin position="654"/>
        <end position="684"/>
    </location>
</feature>
<evidence type="ECO:0000256" key="1">
    <source>
        <dbReference type="ARBA" id="ARBA00004906"/>
    </source>
</evidence>
<reference evidence="8 9" key="1">
    <citation type="submission" date="2017-10" db="EMBL/GenBank/DDBJ databases">
        <title>Development of genomic resources for the powdery mildew, Erysiphe pulchra.</title>
        <authorList>
            <person name="Wadl P.A."/>
            <person name="Mack B.M."/>
            <person name="Moore G."/>
            <person name="Beltz S.B."/>
        </authorList>
    </citation>
    <scope>NUCLEOTIDE SEQUENCE [LARGE SCALE GENOMIC DNA]</scope>
    <source>
        <strain evidence="8">Cflorida</strain>
    </source>
</reference>
<evidence type="ECO:0000256" key="2">
    <source>
        <dbReference type="ARBA" id="ARBA00022574"/>
    </source>
</evidence>
<feature type="region of interest" description="Disordered" evidence="7">
    <location>
        <begin position="18"/>
        <end position="49"/>
    </location>
</feature>
<dbReference type="EMBL" id="PEDP01000002">
    <property type="protein sequence ID" value="POS88440.1"/>
    <property type="molecule type" value="Genomic_DNA"/>
</dbReference>
<keyword evidence="4" id="KW-0833">Ubl conjugation pathway</keyword>
<dbReference type="SMART" id="SM00320">
    <property type="entry name" value="WD40"/>
    <property type="match status" value="6"/>
</dbReference>
<evidence type="ECO:0000256" key="3">
    <source>
        <dbReference type="ARBA" id="ARBA00022737"/>
    </source>
</evidence>
<dbReference type="PANTHER" id="PTHR22852">
    <property type="entry name" value="LETHAL 2 DENTICLELESS PROTEIN RETINOIC ACID-REGULATED NUCLEAR MATRIX-ASSOCIATED PROTEIN"/>
    <property type="match status" value="1"/>
</dbReference>
<dbReference type="Gene3D" id="2.130.10.10">
    <property type="entry name" value="YVTN repeat-like/Quinoprotein amine dehydrogenase"/>
    <property type="match status" value="3"/>
</dbReference>
<dbReference type="InterPro" id="IPR051865">
    <property type="entry name" value="WD-repeat_CDT2_adapter"/>
</dbReference>
<feature type="repeat" description="WD" evidence="6">
    <location>
        <begin position="310"/>
        <end position="351"/>
    </location>
</feature>
<feature type="compositionally biased region" description="Polar residues" evidence="7">
    <location>
        <begin position="26"/>
        <end position="36"/>
    </location>
</feature>
<keyword evidence="3" id="KW-0677">Repeat</keyword>
<dbReference type="SUPFAM" id="SSF50978">
    <property type="entry name" value="WD40 repeat-like"/>
    <property type="match status" value="1"/>
</dbReference>
<dbReference type="GO" id="GO:0030674">
    <property type="term" value="F:protein-macromolecule adaptor activity"/>
    <property type="evidence" value="ECO:0007669"/>
    <property type="project" value="TreeGrafter"/>
</dbReference>
<evidence type="ECO:0000256" key="6">
    <source>
        <dbReference type="PROSITE-ProRule" id="PRU00221"/>
    </source>
</evidence>
<feature type="repeat" description="WD" evidence="6">
    <location>
        <begin position="352"/>
        <end position="387"/>
    </location>
</feature>
<evidence type="ECO:0000256" key="5">
    <source>
        <dbReference type="ARBA" id="ARBA00038344"/>
    </source>
</evidence>
<dbReference type="InterPro" id="IPR001680">
    <property type="entry name" value="WD40_rpt"/>
</dbReference>
<evidence type="ECO:0000256" key="7">
    <source>
        <dbReference type="SAM" id="MobiDB-lite"/>
    </source>
</evidence>
<dbReference type="InterPro" id="IPR036322">
    <property type="entry name" value="WD40_repeat_dom_sf"/>
</dbReference>
<protein>
    <recommendedName>
        <fullName evidence="10">WD40 repeat-like protein</fullName>
    </recommendedName>
</protein>
<organism evidence="8 9">
    <name type="scientific">Erysiphe pulchra</name>
    <dbReference type="NCBI Taxonomy" id="225359"/>
    <lineage>
        <taxon>Eukaryota</taxon>
        <taxon>Fungi</taxon>
        <taxon>Dikarya</taxon>
        <taxon>Ascomycota</taxon>
        <taxon>Pezizomycotina</taxon>
        <taxon>Leotiomycetes</taxon>
        <taxon>Erysiphales</taxon>
        <taxon>Erysiphaceae</taxon>
        <taxon>Erysiphe</taxon>
    </lineage>
</organism>
<dbReference type="STRING" id="225359.A0A2S4Q2G5"/>
<sequence>MEMDQTYVRDNNLAHYASEDPKYQELSPNQPSSGRSYYTREKRNPSITPRKFRRFFTPRHTASKNNSQFSSARQNFINTRRSTTLANDKEIVKSCPARQFCCNGGGGCDDQLDTLSPEPKRRRYNSPELSPCFSGKRESQKSIKFNTLDYRNDVLLSSPCERATRLPRDLREKGEEHQNLYLNLDLNSKELKDNNEAQNEGLPETIVPLRIRGLAGQLLERELGNTFGSRRQFHTYPVNDYQDHTAHFYSKPNDLHISTSTESQERVIPFCAVACNTNSLVAVGDEDGRVRLLEAGQIENSTFADVFLSFRVHQNAIIDMSLSNDDSRLVTASGDQSSRVVDMKTQTTVSVLGAHTASLKQARFQPGSSNIIATSSRDGNIHIWDLRCRGYEKSLIEIQTLNSSRGSPEIKKEHFCAITSSIYNAHKPFKDSISALGARDAPTRGEPVGRIGDVSVTSIQFLSTEFNHLLLSSSEADSVVKLWDIRNIQTRNGRNQIPLASTTQPLNHSKWRNFGISSMSISSDCSRLYTLCKDNVIYAYSTAHLMLGQAQELNFPDKVRRRLNRSTQEGLGPIYGLRNPKFHATTFYVKSAIRKPNEGKCEMLAVGSSDGCAVIFPTDERYISSKRPNIDTESIIGGSDDHDIPIFNYGTALIRGHDREVGSLTWTSDGDLVTVSDDFLVRVWREGDEARNLRTCGEKEGRRWGCGWADVGDEYDLEEV</sequence>
<dbReference type="PANTHER" id="PTHR22852:SF0">
    <property type="entry name" value="DENTICLELESS PROTEIN HOMOLOG"/>
    <property type="match status" value="1"/>
</dbReference>
<proteinExistence type="inferred from homology"/>